<accession>A0ABQ2HRC5</accession>
<dbReference type="Proteomes" id="UP000632339">
    <property type="component" value="Unassembled WGS sequence"/>
</dbReference>
<reference evidence="3" key="1">
    <citation type="journal article" date="2019" name="Int. J. Syst. Evol. Microbiol.">
        <title>The Global Catalogue of Microorganisms (GCM) 10K type strain sequencing project: providing services to taxonomists for standard genome sequencing and annotation.</title>
        <authorList>
            <consortium name="The Broad Institute Genomics Platform"/>
            <consortium name="The Broad Institute Genome Sequencing Center for Infectious Disease"/>
            <person name="Wu L."/>
            <person name="Ma J."/>
        </authorList>
    </citation>
    <scope>NUCLEOTIDE SEQUENCE [LARGE SCALE GENOMIC DNA]</scope>
    <source>
        <strain evidence="3">CGMCC 1.6375</strain>
    </source>
</reference>
<evidence type="ECO:0000313" key="3">
    <source>
        <dbReference type="Proteomes" id="UP000632339"/>
    </source>
</evidence>
<gene>
    <name evidence="2" type="ORF">GCM10010967_20260</name>
</gene>
<dbReference type="SUPFAM" id="SSF51556">
    <property type="entry name" value="Metallo-dependent hydrolases"/>
    <property type="match status" value="1"/>
</dbReference>
<dbReference type="Gene3D" id="3.20.20.140">
    <property type="entry name" value="Metal-dependent hydrolases"/>
    <property type="match status" value="2"/>
</dbReference>
<evidence type="ECO:0000313" key="2">
    <source>
        <dbReference type="EMBL" id="GGM87648.1"/>
    </source>
</evidence>
<dbReference type="PANTHER" id="PTHR43135">
    <property type="entry name" value="ALPHA-D-RIBOSE 1-METHYLPHOSPHONATE 5-TRIPHOSPHATE DIPHOSPHATASE"/>
    <property type="match status" value="1"/>
</dbReference>
<dbReference type="Pfam" id="PF01979">
    <property type="entry name" value="Amidohydro_1"/>
    <property type="match status" value="1"/>
</dbReference>
<dbReference type="InterPro" id="IPR011059">
    <property type="entry name" value="Metal-dep_hydrolase_composite"/>
</dbReference>
<feature type="domain" description="Amidohydrolase-related" evidence="1">
    <location>
        <begin position="86"/>
        <end position="449"/>
    </location>
</feature>
<proteinExistence type="predicted"/>
<dbReference type="SUPFAM" id="SSF51338">
    <property type="entry name" value="Composite domain of metallo-dependent hydrolases"/>
    <property type="match status" value="1"/>
</dbReference>
<evidence type="ECO:0000259" key="1">
    <source>
        <dbReference type="Pfam" id="PF01979"/>
    </source>
</evidence>
<dbReference type="InterPro" id="IPR006680">
    <property type="entry name" value="Amidohydro-rel"/>
</dbReference>
<dbReference type="InterPro" id="IPR032466">
    <property type="entry name" value="Metal_Hydrolase"/>
</dbReference>
<dbReference type="Gene3D" id="2.30.40.10">
    <property type="entry name" value="Urease, subunit C, domain 1"/>
    <property type="match status" value="2"/>
</dbReference>
<name>A0ABQ2HRC5_9BACT</name>
<protein>
    <submittedName>
        <fullName evidence="2">Organophopsphate acid anhydrase</fullName>
    </submittedName>
</protein>
<dbReference type="PANTHER" id="PTHR43135:SF3">
    <property type="entry name" value="ALPHA-D-RIBOSE 1-METHYLPHOSPHONATE 5-TRIPHOSPHATE DIPHOSPHATASE"/>
    <property type="match status" value="1"/>
</dbReference>
<dbReference type="EMBL" id="BMLI01000001">
    <property type="protein sequence ID" value="GGM87648.1"/>
    <property type="molecule type" value="Genomic_DNA"/>
</dbReference>
<comment type="caution">
    <text evidence="2">The sequence shown here is derived from an EMBL/GenBank/DDBJ whole genome shotgun (WGS) entry which is preliminary data.</text>
</comment>
<organism evidence="2 3">
    <name type="scientific">Dyadobacter beijingensis</name>
    <dbReference type="NCBI Taxonomy" id="365489"/>
    <lineage>
        <taxon>Bacteria</taxon>
        <taxon>Pseudomonadati</taxon>
        <taxon>Bacteroidota</taxon>
        <taxon>Cytophagia</taxon>
        <taxon>Cytophagales</taxon>
        <taxon>Spirosomataceae</taxon>
        <taxon>Dyadobacter</taxon>
    </lineage>
</organism>
<dbReference type="InterPro" id="IPR051781">
    <property type="entry name" value="Metallo-dep_Hydrolase"/>
</dbReference>
<sequence>MHTNIPELTLFMKNTALLFAILGSLFCTRISAQTAAVLLKNATIIDGTGSPAKTNTDILITGDQVTDIRKGIKAKGAREIDLTGKTVMPSLVCAHAHVGTLKGTTSSADNYTRENLLRHLQKYQDYGVSAVLSMGTDRPLIFNGFIDSTQHGQLPGARLYSAGYGFNTPDPNPGSWMNLLLRPNTPEDVPGLMEKLAAVKPTVVKIWVDDHGGNGQKMKPEIYQAIIREAHMRNIRVAAHLFYVEDARKLTEAGIDIIAHSIRDKEVDADLLTKMKQKNVTYIPTLSLDEYQFVYAGNPDWINDAFFKASLEPGVFEMITDKGYAEKIRSSPDYQRNMSAFKTALINLKKIYDAGIKVALGTDSGAFPVRTQGFTEHLEMELMVQAGLTPAQALTIGTRNAAEALRISQEKGTLEKGKKADLLILSANPLDNIRNTRQIEGVWKDGKEVSKGPLAK</sequence>
<keyword evidence="3" id="KW-1185">Reference proteome</keyword>